<dbReference type="CAZy" id="GT51">
    <property type="family name" value="Glycosyltransferase Family 51"/>
</dbReference>
<dbReference type="InterPro" id="IPR001264">
    <property type="entry name" value="Glyco_trans_51"/>
</dbReference>
<dbReference type="PANTHER" id="PTHR32282:SF33">
    <property type="entry name" value="PEPTIDOGLYCAN GLYCOSYLTRANSFERASE"/>
    <property type="match status" value="1"/>
</dbReference>
<evidence type="ECO:0000256" key="2">
    <source>
        <dbReference type="ARBA" id="ARBA00007739"/>
    </source>
</evidence>
<evidence type="ECO:0000259" key="16">
    <source>
        <dbReference type="Pfam" id="PF00912"/>
    </source>
</evidence>
<dbReference type="InterPro" id="IPR023346">
    <property type="entry name" value="Lysozyme-like_dom_sf"/>
</dbReference>
<keyword evidence="11" id="KW-0961">Cell wall biogenesis/degradation</keyword>
<keyword evidence="7" id="KW-0378">Hydrolase</keyword>
<dbReference type="OrthoDB" id="8865355at2"/>
<evidence type="ECO:0000256" key="11">
    <source>
        <dbReference type="ARBA" id="ARBA00023316"/>
    </source>
</evidence>
<dbReference type="GO" id="GO:0008955">
    <property type="term" value="F:peptidoglycan glycosyltransferase activity"/>
    <property type="evidence" value="ECO:0007669"/>
    <property type="project" value="UniProtKB-EC"/>
</dbReference>
<dbReference type="GO" id="GO:0009252">
    <property type="term" value="P:peptidoglycan biosynthetic process"/>
    <property type="evidence" value="ECO:0007669"/>
    <property type="project" value="UniProtKB-KW"/>
</dbReference>
<dbReference type="STRING" id="526225.Gobs_0697"/>
<evidence type="ECO:0000256" key="7">
    <source>
        <dbReference type="ARBA" id="ARBA00022801"/>
    </source>
</evidence>
<dbReference type="Proteomes" id="UP000001382">
    <property type="component" value="Chromosome"/>
</dbReference>
<feature type="region of interest" description="Disordered" evidence="14">
    <location>
        <begin position="643"/>
        <end position="695"/>
    </location>
</feature>
<dbReference type="KEGG" id="gob:Gobs_0697"/>
<dbReference type="GO" id="GO:0008360">
    <property type="term" value="P:regulation of cell shape"/>
    <property type="evidence" value="ECO:0007669"/>
    <property type="project" value="UniProtKB-KW"/>
</dbReference>
<evidence type="ECO:0000256" key="6">
    <source>
        <dbReference type="ARBA" id="ARBA00022679"/>
    </source>
</evidence>
<proteinExistence type="inferred from homology"/>
<organism evidence="17 18">
    <name type="scientific">Geodermatophilus obscurus (strain ATCC 25078 / DSM 43160 / JCM 3152 / CCUG 61914 / KCC A-0152 / KCTC 9177 / NBRC 13315 / NRRL B-3577 / G-20)</name>
    <dbReference type="NCBI Taxonomy" id="526225"/>
    <lineage>
        <taxon>Bacteria</taxon>
        <taxon>Bacillati</taxon>
        <taxon>Actinomycetota</taxon>
        <taxon>Actinomycetes</taxon>
        <taxon>Geodermatophilales</taxon>
        <taxon>Geodermatophilaceae</taxon>
        <taxon>Geodermatophilus</taxon>
    </lineage>
</organism>
<dbReference type="InterPro" id="IPR012338">
    <property type="entry name" value="Beta-lactam/transpept-like"/>
</dbReference>
<dbReference type="GO" id="GO:0071555">
    <property type="term" value="P:cell wall organization"/>
    <property type="evidence" value="ECO:0007669"/>
    <property type="project" value="UniProtKB-KW"/>
</dbReference>
<reference evidence="18" key="2">
    <citation type="submission" date="2010-01" db="EMBL/GenBank/DDBJ databases">
        <title>The complete genome of Geodermatophilus obscurus DSM 43160.</title>
        <authorList>
            <consortium name="US DOE Joint Genome Institute (JGI-PGF)"/>
            <person name="Lucas S."/>
            <person name="Copeland A."/>
            <person name="Lapidus A."/>
            <person name="Glavina del Rio T."/>
            <person name="Dalin E."/>
            <person name="Tice H."/>
            <person name="Bruce D."/>
            <person name="Goodwin L."/>
            <person name="Pitluck S."/>
            <person name="Kyrpides N."/>
            <person name="Mavromatis K."/>
            <person name="Ivanova N."/>
            <person name="Munk A.C."/>
            <person name="Brettin T."/>
            <person name="Detter J.C."/>
            <person name="Han C."/>
            <person name="Larimer F."/>
            <person name="Land M."/>
            <person name="Hauser L."/>
            <person name="Markowitz V."/>
            <person name="Cheng J.-F."/>
            <person name="Hugenholtz P."/>
            <person name="Woyke T."/>
            <person name="Wu D."/>
            <person name="Jando M."/>
            <person name="Schneider S."/>
            <person name="Klenk H.-P."/>
            <person name="Eisen J.A."/>
        </authorList>
    </citation>
    <scope>NUCLEOTIDE SEQUENCE [LARGE SCALE GENOMIC DNA]</scope>
    <source>
        <strain evidence="18">ATCC 25078 / DSM 43160 / JCM 3152 / KCC A-0152 / KCTC 9177 / NBRC 13315 / NRRL B-3577 / G-20</strain>
    </source>
</reference>
<dbReference type="Pfam" id="PF00905">
    <property type="entry name" value="Transpeptidase"/>
    <property type="match status" value="1"/>
</dbReference>
<dbReference type="EMBL" id="CP001867">
    <property type="protein sequence ID" value="ADB73474.1"/>
    <property type="molecule type" value="Genomic_DNA"/>
</dbReference>
<dbReference type="SUPFAM" id="SSF53955">
    <property type="entry name" value="Lysozyme-like"/>
    <property type="match status" value="1"/>
</dbReference>
<name>D2S852_GEOOG</name>
<sequence>MAVVEAGVLVAAFLFPLVGGAGLLARNSAPPPDELPANLSGDLWGNSRVLAADGSVITTFYVNDRVPVTTEQIAPVMKRAMVAIEDARFYEHSGLDVRGTARALVTNVAAGSVQQGGSTLTQQLVKQTRAQTADTAEERQAATEGSLGRKLREARLALVLEEAYSKDEILTRYLNTVYFGHGAYGIQAAAQRYFSVDAADLILPQAAMLAGLVQSPANDNPLTDPAAALTRRNQVLQRMYETGYIDARRLAAASARPVVVDPGPGSPNGCIDATVGGFFCAYLEQYLQQQLGISRDILDDGGLTIQTTLRPDVQVAGDQAVLNQLPMGDPLAGMYTAVEPGTGHVLAMSVNRRYGCPEPDCESVVLNTAYSQGAGSTFKVFTAAAALERGFAADYTLTPSNPYVSRVYTNNGRPYEVRAFANADVRTMTMEQALYLSSNTYFMALQDALGSVEGPVRVAERMGMRFTASSADQIIGGNRGSFTLGAEATSPLDLASAYATLAAGGTRCDPTPVTAILDRNGEPLTGPEGTPVGSGDNCTPAAVAPAVATTLAQMMRKDVEPGYPGQTAAAAYVPGHQIAGKTGTTQNNFSIAFAGYTPQYSASVMVLNPKGNQDVGGQGGGMGAGIWHDAMAPILTTAPRAPFPPADPVLAGSTVQANPPPPAATAAQNTDANTPTDENSDTPDPGTTRDNRFED</sequence>
<dbReference type="InterPro" id="IPR036950">
    <property type="entry name" value="PBP_transglycosylase"/>
</dbReference>
<dbReference type="EC" id="2.4.1.129" evidence="17"/>
<evidence type="ECO:0000256" key="3">
    <source>
        <dbReference type="ARBA" id="ARBA00022645"/>
    </source>
</evidence>
<keyword evidence="6 17" id="KW-0808">Transferase</keyword>
<evidence type="ECO:0000313" key="17">
    <source>
        <dbReference type="EMBL" id="ADB73474.1"/>
    </source>
</evidence>
<accession>D2S852</accession>
<evidence type="ECO:0000259" key="15">
    <source>
        <dbReference type="Pfam" id="PF00905"/>
    </source>
</evidence>
<evidence type="ECO:0000256" key="13">
    <source>
        <dbReference type="ARBA" id="ARBA00049902"/>
    </source>
</evidence>
<dbReference type="InterPro" id="IPR001460">
    <property type="entry name" value="PCN-bd_Tpept"/>
</dbReference>
<keyword evidence="5 17" id="KW-0328">Glycosyltransferase</keyword>
<dbReference type="Gene3D" id="3.40.710.10">
    <property type="entry name" value="DD-peptidase/beta-lactamase superfamily"/>
    <property type="match status" value="1"/>
</dbReference>
<protein>
    <submittedName>
        <fullName evidence="17">Peptidoglycan glycosyltransferase</fullName>
        <ecNumber evidence="17">2.4.1.129</ecNumber>
    </submittedName>
</protein>
<comment type="catalytic activity">
    <reaction evidence="12">
        <text>Preferential cleavage: (Ac)2-L-Lys-D-Ala-|-D-Ala. Also transpeptidation of peptidyl-alanyl moieties that are N-acyl substituents of D-alanine.</text>
        <dbReference type="EC" id="3.4.16.4"/>
    </reaction>
</comment>
<dbReference type="PANTHER" id="PTHR32282">
    <property type="entry name" value="BINDING PROTEIN TRANSPEPTIDASE, PUTATIVE-RELATED"/>
    <property type="match status" value="1"/>
</dbReference>
<dbReference type="InterPro" id="IPR050396">
    <property type="entry name" value="Glycosyltr_51/Transpeptidase"/>
</dbReference>
<dbReference type="GO" id="GO:0009002">
    <property type="term" value="F:serine-type D-Ala-D-Ala carboxypeptidase activity"/>
    <property type="evidence" value="ECO:0007669"/>
    <property type="project" value="UniProtKB-EC"/>
</dbReference>
<dbReference type="Gene3D" id="1.10.3810.10">
    <property type="entry name" value="Biosynthetic peptidoglycan transglycosylase-like"/>
    <property type="match status" value="1"/>
</dbReference>
<evidence type="ECO:0000256" key="9">
    <source>
        <dbReference type="ARBA" id="ARBA00022984"/>
    </source>
</evidence>
<evidence type="ECO:0000256" key="14">
    <source>
        <dbReference type="SAM" id="MobiDB-lite"/>
    </source>
</evidence>
<evidence type="ECO:0000256" key="4">
    <source>
        <dbReference type="ARBA" id="ARBA00022670"/>
    </source>
</evidence>
<evidence type="ECO:0000256" key="5">
    <source>
        <dbReference type="ARBA" id="ARBA00022676"/>
    </source>
</evidence>
<gene>
    <name evidence="17" type="ordered locus">Gobs_0697</name>
</gene>
<feature type="domain" description="Glycosyl transferase family 51" evidence="16">
    <location>
        <begin position="54"/>
        <end position="239"/>
    </location>
</feature>
<keyword evidence="3" id="KW-0121">Carboxypeptidase</keyword>
<evidence type="ECO:0000256" key="8">
    <source>
        <dbReference type="ARBA" id="ARBA00022960"/>
    </source>
</evidence>
<dbReference type="AlphaFoldDB" id="D2S852"/>
<keyword evidence="10" id="KW-0511">Multifunctional enzyme</keyword>
<comment type="similarity">
    <text evidence="1">In the C-terminal section; belongs to the transpeptidase family.</text>
</comment>
<reference evidence="17 18" key="1">
    <citation type="journal article" date="2010" name="Stand. Genomic Sci.">
        <title>Complete genome sequence of Geodermatophilus obscurus type strain (G-20).</title>
        <authorList>
            <person name="Ivanova N."/>
            <person name="Sikorski J."/>
            <person name="Jando M."/>
            <person name="Munk C."/>
            <person name="Lapidus A."/>
            <person name="Glavina Del Rio T."/>
            <person name="Copeland A."/>
            <person name="Tice H."/>
            <person name="Cheng J.-F."/>
            <person name="Lucas S."/>
            <person name="Chen F."/>
            <person name="Nolan M."/>
            <person name="Bruce D."/>
            <person name="Goodwin L."/>
            <person name="Pitluck S."/>
            <person name="Mavromatis K."/>
            <person name="Mikhailova N."/>
            <person name="Pati A."/>
            <person name="Chen A."/>
            <person name="Palaniappan K."/>
            <person name="Land M."/>
            <person name="Hauser L."/>
            <person name="Chang Y.-J."/>
            <person name="Jeffries C.D."/>
            <person name="Meincke L."/>
            <person name="Brettin T."/>
            <person name="Detter J.C."/>
            <person name="Detter J.C."/>
            <person name="Rohde M."/>
            <person name="Goeker M."/>
            <person name="Bristow J."/>
            <person name="Eisen J.A."/>
            <person name="Markowitz V."/>
            <person name="Hugenholtz P."/>
            <person name="Kyrpides N.C."/>
            <person name="Klenk H.-P."/>
        </authorList>
    </citation>
    <scope>NUCLEOTIDE SEQUENCE [LARGE SCALE GENOMIC DNA]</scope>
    <source>
        <strain evidence="18">ATCC 25078 / DSM 43160 / JCM 3152 / KCC A-0152 / KCTC 9177 / NBRC 13315 / NRRL B-3577 / G-20</strain>
    </source>
</reference>
<comment type="catalytic activity">
    <reaction evidence="13">
        <text>[GlcNAc-(1-&gt;4)-Mur2Ac(oyl-L-Ala-gamma-D-Glu-L-Lys-D-Ala-D-Ala)](n)-di-trans,octa-cis-undecaprenyl diphosphate + beta-D-GlcNAc-(1-&gt;4)-Mur2Ac(oyl-L-Ala-gamma-D-Glu-L-Lys-D-Ala-D-Ala)-di-trans,octa-cis-undecaprenyl diphosphate = [GlcNAc-(1-&gt;4)-Mur2Ac(oyl-L-Ala-gamma-D-Glu-L-Lys-D-Ala-D-Ala)](n+1)-di-trans,octa-cis-undecaprenyl diphosphate + di-trans,octa-cis-undecaprenyl diphosphate + H(+)</text>
        <dbReference type="Rhea" id="RHEA:23708"/>
        <dbReference type="Rhea" id="RHEA-COMP:9602"/>
        <dbReference type="Rhea" id="RHEA-COMP:9603"/>
        <dbReference type="ChEBI" id="CHEBI:15378"/>
        <dbReference type="ChEBI" id="CHEBI:58405"/>
        <dbReference type="ChEBI" id="CHEBI:60033"/>
        <dbReference type="ChEBI" id="CHEBI:78435"/>
        <dbReference type="EC" id="2.4.99.28"/>
    </reaction>
</comment>
<dbReference type="HOGENOM" id="CLU_006354_2_6_11"/>
<evidence type="ECO:0000256" key="12">
    <source>
        <dbReference type="ARBA" id="ARBA00034000"/>
    </source>
</evidence>
<dbReference type="FunFam" id="1.10.3810.10:FF:000001">
    <property type="entry name" value="Penicillin-binding protein 1A"/>
    <property type="match status" value="1"/>
</dbReference>
<feature type="compositionally biased region" description="Low complexity" evidence="14">
    <location>
        <begin position="664"/>
        <end position="677"/>
    </location>
</feature>
<evidence type="ECO:0000256" key="10">
    <source>
        <dbReference type="ARBA" id="ARBA00023268"/>
    </source>
</evidence>
<comment type="similarity">
    <text evidence="2">In the N-terminal section; belongs to the glycosyltransferase 51 family.</text>
</comment>
<keyword evidence="8" id="KW-0133">Cell shape</keyword>
<keyword evidence="4" id="KW-0645">Protease</keyword>
<keyword evidence="9" id="KW-0573">Peptidoglycan synthesis</keyword>
<dbReference type="GO" id="GO:0008658">
    <property type="term" value="F:penicillin binding"/>
    <property type="evidence" value="ECO:0007669"/>
    <property type="project" value="InterPro"/>
</dbReference>
<keyword evidence="18" id="KW-1185">Reference proteome</keyword>
<dbReference type="GO" id="GO:0006508">
    <property type="term" value="P:proteolysis"/>
    <property type="evidence" value="ECO:0007669"/>
    <property type="project" value="UniProtKB-KW"/>
</dbReference>
<dbReference type="GO" id="GO:0030288">
    <property type="term" value="C:outer membrane-bounded periplasmic space"/>
    <property type="evidence" value="ECO:0007669"/>
    <property type="project" value="TreeGrafter"/>
</dbReference>
<evidence type="ECO:0000256" key="1">
    <source>
        <dbReference type="ARBA" id="ARBA00007090"/>
    </source>
</evidence>
<feature type="domain" description="Penicillin-binding protein transpeptidase" evidence="15">
    <location>
        <begin position="334"/>
        <end position="610"/>
    </location>
</feature>
<evidence type="ECO:0000313" key="18">
    <source>
        <dbReference type="Proteomes" id="UP000001382"/>
    </source>
</evidence>
<dbReference type="SUPFAM" id="SSF56601">
    <property type="entry name" value="beta-lactamase/transpeptidase-like"/>
    <property type="match status" value="1"/>
</dbReference>
<dbReference type="Pfam" id="PF00912">
    <property type="entry name" value="Transgly"/>
    <property type="match status" value="1"/>
</dbReference>
<dbReference type="eggNOG" id="COG0744">
    <property type="taxonomic scope" value="Bacteria"/>
</dbReference>